<dbReference type="HOGENOM" id="CLU_002706_0_0_1"/>
<dbReference type="PANTHER" id="PTHR47926">
    <property type="entry name" value="PENTATRICOPEPTIDE REPEAT-CONTAINING PROTEIN"/>
    <property type="match status" value="1"/>
</dbReference>
<dbReference type="AlphaFoldDB" id="K3YQR6"/>
<sequence>MAPDPAAVLHAALLRASSSASRLPPCITFNSLLAAAASSPHPRLRALALPALALAHAAGRVPLDSYALCPVLRAAPSAAGMLHALAAKSGWLGSVYVSCALAASYGGSGQFLDARRLFDESPAKNGVFGNAVLAAYVGAEKWTPVLGFARRFLELRLQVNGCTMTAVVRACGEVANSDLGVQAHGHAIRKLGGVEADVFLVSALLDMYAKCGLVHQAERVFCLAQQENGGRGDVVLWTAMLNAYGRHGQCKEVIQMYDLMVASGIYPDQLAMLAVLSACQHAGEVAKGLKHFESMHENYGLVPTPEHYGCVVSMLCRAGEVAKAWEIATKNGCDSAIGVSTWGALLSACQDCGNVEIGRMAAQKAIELEPANVGIYIELSNLYARACLWEEIDQLREESNGGGQKQPWYDNNEGKECIPSLRAFCSAAELYKHSGPLTSCEHTRTHSGCPVLGPKMGGSFSAFNKFGLPGLSTATTKQVYERHFKNKKTGKFEDFHIAYVEFCKYFNTVMPGQDFDTPSLEIIQEFYEKKWEPEKNDERRKELFFEFMKKEVKEATVDDSFFIAAGLAAPVAAVIGKRASGHIPYVKSLRLDMVPNVVFVPMVTLLGIMGATAWQMSSKSAAAKGEEEAKEDEKQRKDQSSNKAN</sequence>
<dbReference type="InterPro" id="IPR002885">
    <property type="entry name" value="PPR_rpt"/>
</dbReference>
<dbReference type="Gene3D" id="1.25.40.10">
    <property type="entry name" value="Tetratricopeptide repeat domain"/>
    <property type="match status" value="2"/>
</dbReference>
<proteinExistence type="predicted"/>
<accession>K3YQR6</accession>
<dbReference type="NCBIfam" id="TIGR00756">
    <property type="entry name" value="PPR"/>
    <property type="match status" value="1"/>
</dbReference>
<reference evidence="5" key="2">
    <citation type="submission" date="2018-08" db="UniProtKB">
        <authorList>
            <consortium name="EnsemblPlants"/>
        </authorList>
    </citation>
    <scope>IDENTIFICATION</scope>
    <source>
        <strain evidence="5">Yugu1</strain>
    </source>
</reference>
<dbReference type="InterPro" id="IPR046848">
    <property type="entry name" value="E_motif"/>
</dbReference>
<organism evidence="5 6">
    <name type="scientific">Setaria italica</name>
    <name type="common">Foxtail millet</name>
    <name type="synonym">Panicum italicum</name>
    <dbReference type="NCBI Taxonomy" id="4555"/>
    <lineage>
        <taxon>Eukaryota</taxon>
        <taxon>Viridiplantae</taxon>
        <taxon>Streptophyta</taxon>
        <taxon>Embryophyta</taxon>
        <taxon>Tracheophyta</taxon>
        <taxon>Spermatophyta</taxon>
        <taxon>Magnoliopsida</taxon>
        <taxon>Liliopsida</taxon>
        <taxon>Poales</taxon>
        <taxon>Poaceae</taxon>
        <taxon>PACMAD clade</taxon>
        <taxon>Panicoideae</taxon>
        <taxon>Panicodae</taxon>
        <taxon>Paniceae</taxon>
        <taxon>Cenchrinae</taxon>
        <taxon>Setaria</taxon>
    </lineage>
</organism>
<keyword evidence="2" id="KW-0809">Transit peptide</keyword>
<dbReference type="FunCoup" id="K3YQR6">
    <property type="interactions" value="880"/>
</dbReference>
<dbReference type="Pfam" id="PF20431">
    <property type="entry name" value="E_motif"/>
    <property type="match status" value="1"/>
</dbReference>
<reference evidence="6" key="1">
    <citation type="journal article" date="2012" name="Nat. Biotechnol.">
        <title>Reference genome sequence of the model plant Setaria.</title>
        <authorList>
            <person name="Bennetzen J.L."/>
            <person name="Schmutz J."/>
            <person name="Wang H."/>
            <person name="Percifield R."/>
            <person name="Hawkins J."/>
            <person name="Pontaroli A.C."/>
            <person name="Estep M."/>
            <person name="Feng L."/>
            <person name="Vaughn J.N."/>
            <person name="Grimwood J."/>
            <person name="Jenkins J."/>
            <person name="Barry K."/>
            <person name="Lindquist E."/>
            <person name="Hellsten U."/>
            <person name="Deshpande S."/>
            <person name="Wang X."/>
            <person name="Wu X."/>
            <person name="Mitros T."/>
            <person name="Triplett J."/>
            <person name="Yang X."/>
            <person name="Ye C.Y."/>
            <person name="Mauro-Herrera M."/>
            <person name="Wang L."/>
            <person name="Li P."/>
            <person name="Sharma M."/>
            <person name="Sharma R."/>
            <person name="Ronald P.C."/>
            <person name="Panaud O."/>
            <person name="Kellogg E.A."/>
            <person name="Brutnell T.P."/>
            <person name="Doust A.N."/>
            <person name="Tuskan G.A."/>
            <person name="Rokhsar D."/>
            <person name="Devos K.M."/>
        </authorList>
    </citation>
    <scope>NUCLEOTIDE SEQUENCE [LARGE SCALE GENOMIC DNA]</scope>
    <source>
        <strain evidence="6">cv. Yugu1</strain>
    </source>
</reference>
<dbReference type="PANTHER" id="PTHR47926:SF386">
    <property type="entry name" value="PENTATRICOPEPTIDE REPEAT-CONTAINING PROTEIN"/>
    <property type="match status" value="1"/>
</dbReference>
<protein>
    <submittedName>
        <fullName evidence="5">Uncharacterized protein</fullName>
    </submittedName>
</protein>
<dbReference type="EMBL" id="AGNK02000139">
    <property type="status" value="NOT_ANNOTATED_CDS"/>
    <property type="molecule type" value="Genomic_DNA"/>
</dbReference>
<evidence type="ECO:0000256" key="3">
    <source>
        <dbReference type="PROSITE-ProRule" id="PRU00708"/>
    </source>
</evidence>
<dbReference type="EnsemblPlants" id="KQL28912">
    <property type="protein sequence ID" value="KQL28912"/>
    <property type="gene ID" value="SETIT_016610mg"/>
</dbReference>
<dbReference type="PROSITE" id="PS51375">
    <property type="entry name" value="PPR"/>
    <property type="match status" value="1"/>
</dbReference>
<feature type="repeat" description="PPR" evidence="3">
    <location>
        <begin position="233"/>
        <end position="267"/>
    </location>
</feature>
<name>K3YQR6_SETIT</name>
<dbReference type="GO" id="GO:0003723">
    <property type="term" value="F:RNA binding"/>
    <property type="evidence" value="ECO:0007669"/>
    <property type="project" value="InterPro"/>
</dbReference>
<dbReference type="FunFam" id="1.25.40.10:FF:000525">
    <property type="entry name" value="Pentatricopeptide (PPR) repeat-containing protein-like"/>
    <property type="match status" value="1"/>
</dbReference>
<dbReference type="Proteomes" id="UP000004995">
    <property type="component" value="Unassembled WGS sequence"/>
</dbReference>
<feature type="region of interest" description="Disordered" evidence="4">
    <location>
        <begin position="619"/>
        <end position="645"/>
    </location>
</feature>
<dbReference type="GO" id="GO:0009451">
    <property type="term" value="P:RNA modification"/>
    <property type="evidence" value="ECO:0000318"/>
    <property type="project" value="GO_Central"/>
</dbReference>
<evidence type="ECO:0000256" key="4">
    <source>
        <dbReference type="SAM" id="MobiDB-lite"/>
    </source>
</evidence>
<keyword evidence="6" id="KW-1185">Reference proteome</keyword>
<evidence type="ECO:0000313" key="5">
    <source>
        <dbReference type="EnsemblPlants" id="KQL28912"/>
    </source>
</evidence>
<evidence type="ECO:0000256" key="1">
    <source>
        <dbReference type="ARBA" id="ARBA00022737"/>
    </source>
</evidence>
<feature type="compositionally biased region" description="Basic and acidic residues" evidence="4">
    <location>
        <begin position="624"/>
        <end position="645"/>
    </location>
</feature>
<dbReference type="FunFam" id="1.25.40.10:FF:000755">
    <property type="entry name" value="Pentatricopeptide repeat-containing protein"/>
    <property type="match status" value="1"/>
</dbReference>
<keyword evidence="1" id="KW-0677">Repeat</keyword>
<evidence type="ECO:0000313" key="6">
    <source>
        <dbReference type="Proteomes" id="UP000004995"/>
    </source>
</evidence>
<dbReference type="InParanoid" id="K3YQR6"/>
<dbReference type="eggNOG" id="KOG4197">
    <property type="taxonomic scope" value="Eukaryota"/>
</dbReference>
<dbReference type="InterPro" id="IPR011990">
    <property type="entry name" value="TPR-like_helical_dom_sf"/>
</dbReference>
<evidence type="ECO:0000256" key="2">
    <source>
        <dbReference type="ARBA" id="ARBA00022946"/>
    </source>
</evidence>
<dbReference type="Pfam" id="PF01535">
    <property type="entry name" value="PPR"/>
    <property type="match status" value="2"/>
</dbReference>
<dbReference type="InterPro" id="IPR046960">
    <property type="entry name" value="PPR_At4g14850-like_plant"/>
</dbReference>
<dbReference type="Gramene" id="KQL28912">
    <property type="protein sequence ID" value="KQL28912"/>
    <property type="gene ID" value="SETIT_016610mg"/>
</dbReference>